<organism evidence="1 2">
    <name type="scientific">Peronosclerospora sorghi</name>
    <dbReference type="NCBI Taxonomy" id="230839"/>
    <lineage>
        <taxon>Eukaryota</taxon>
        <taxon>Sar</taxon>
        <taxon>Stramenopiles</taxon>
        <taxon>Oomycota</taxon>
        <taxon>Peronosporomycetes</taxon>
        <taxon>Peronosporales</taxon>
        <taxon>Peronosporaceae</taxon>
        <taxon>Peronosclerospora</taxon>
    </lineage>
</organism>
<proteinExistence type="predicted"/>
<evidence type="ECO:0000313" key="1">
    <source>
        <dbReference type="EMBL" id="KAI9914261.1"/>
    </source>
</evidence>
<keyword evidence="2" id="KW-1185">Reference proteome</keyword>
<reference evidence="1 2" key="1">
    <citation type="journal article" date="2022" name="bioRxiv">
        <title>The genome of the oomycete Peronosclerospora sorghi, a cosmopolitan pathogen of maize and sorghum, is inflated with dispersed pseudogenes.</title>
        <authorList>
            <person name="Fletcher K."/>
            <person name="Martin F."/>
            <person name="Isakeit T."/>
            <person name="Cavanaugh K."/>
            <person name="Magill C."/>
            <person name="Michelmore R."/>
        </authorList>
    </citation>
    <scope>NUCLEOTIDE SEQUENCE [LARGE SCALE GENOMIC DNA]</scope>
    <source>
        <strain evidence="1">P6</strain>
    </source>
</reference>
<accession>A0ACC0W7F4</accession>
<sequence>MAPVAQGREIAYGQESTRNQCPVFRVITTVQQLHRDVSDTKVLLMEPERACEGSDRKVFFKLSAQLNAALSKQQYKSIARKKTHAYALEYFHSCDDLVAEKWMAAKKRDEQSHTPVGFQSSYKTLSHVAPCHHRRQSYLLNSRLAFVPPKPNEFVRTARNSFS</sequence>
<protein>
    <submittedName>
        <fullName evidence="1">Uncharacterized protein</fullName>
    </submittedName>
</protein>
<name>A0ACC0W7F4_9STRA</name>
<gene>
    <name evidence="1" type="ORF">PsorP6_008337</name>
</gene>
<comment type="caution">
    <text evidence="1">The sequence shown here is derived from an EMBL/GenBank/DDBJ whole genome shotgun (WGS) entry which is preliminary data.</text>
</comment>
<dbReference type="Proteomes" id="UP001163321">
    <property type="component" value="Chromosome 3"/>
</dbReference>
<dbReference type="EMBL" id="CM047582">
    <property type="protein sequence ID" value="KAI9914261.1"/>
    <property type="molecule type" value="Genomic_DNA"/>
</dbReference>
<evidence type="ECO:0000313" key="2">
    <source>
        <dbReference type="Proteomes" id="UP001163321"/>
    </source>
</evidence>